<name>A0AAN9L716_CANGL</name>
<gene>
    <name evidence="1" type="ORF">VNO77_22980</name>
</gene>
<comment type="caution">
    <text evidence="1">The sequence shown here is derived from an EMBL/GenBank/DDBJ whole genome shotgun (WGS) entry which is preliminary data.</text>
</comment>
<organism evidence="1 2">
    <name type="scientific">Canavalia gladiata</name>
    <name type="common">Sword bean</name>
    <name type="synonym">Dolichos gladiatus</name>
    <dbReference type="NCBI Taxonomy" id="3824"/>
    <lineage>
        <taxon>Eukaryota</taxon>
        <taxon>Viridiplantae</taxon>
        <taxon>Streptophyta</taxon>
        <taxon>Embryophyta</taxon>
        <taxon>Tracheophyta</taxon>
        <taxon>Spermatophyta</taxon>
        <taxon>Magnoliopsida</taxon>
        <taxon>eudicotyledons</taxon>
        <taxon>Gunneridae</taxon>
        <taxon>Pentapetalae</taxon>
        <taxon>rosids</taxon>
        <taxon>fabids</taxon>
        <taxon>Fabales</taxon>
        <taxon>Fabaceae</taxon>
        <taxon>Papilionoideae</taxon>
        <taxon>50 kb inversion clade</taxon>
        <taxon>NPAAA clade</taxon>
        <taxon>indigoferoid/millettioid clade</taxon>
        <taxon>Phaseoleae</taxon>
        <taxon>Canavalia</taxon>
    </lineage>
</organism>
<reference evidence="1 2" key="1">
    <citation type="submission" date="2024-01" db="EMBL/GenBank/DDBJ databases">
        <title>The genomes of 5 underutilized Papilionoideae crops provide insights into root nodulation and disease resistanc.</title>
        <authorList>
            <person name="Jiang F."/>
        </authorList>
    </citation>
    <scope>NUCLEOTIDE SEQUENCE [LARGE SCALE GENOMIC DNA]</scope>
    <source>
        <strain evidence="1">LVBAO_FW01</strain>
        <tissue evidence="1">Leaves</tissue>
    </source>
</reference>
<dbReference type="AlphaFoldDB" id="A0AAN9L716"/>
<dbReference type="Proteomes" id="UP001367508">
    <property type="component" value="Unassembled WGS sequence"/>
</dbReference>
<dbReference type="EMBL" id="JAYMYQ010000005">
    <property type="protein sequence ID" value="KAK7328854.1"/>
    <property type="molecule type" value="Genomic_DNA"/>
</dbReference>
<evidence type="ECO:0000313" key="1">
    <source>
        <dbReference type="EMBL" id="KAK7328854.1"/>
    </source>
</evidence>
<evidence type="ECO:0000313" key="2">
    <source>
        <dbReference type="Proteomes" id="UP001367508"/>
    </source>
</evidence>
<sequence length="191" mass="21260">MFISGAANRGIPYKDPNSRSKLMGLEVGYALTRMESDCHVRKLTIRDPYFMHALVSAMLSDHDRLKADVRRIIVLLQFHPSIISQVTFRGVNPCMNKGQAMLPREGLDIDLSASHRSPITTIVRVAMYPNSGAATWKNSNPCKSWHNRLLGRYDRGADWYLRPLLKGGAPSLLIGPYLNKAEAALAGGRRA</sequence>
<proteinExistence type="predicted"/>
<protein>
    <submittedName>
        <fullName evidence="1">Uncharacterized protein</fullName>
    </submittedName>
</protein>
<keyword evidence="2" id="KW-1185">Reference proteome</keyword>
<accession>A0AAN9L716</accession>